<dbReference type="VEuPathDB" id="FungiDB:MPH_11590"/>
<sequence length="217" mass="24565">MGIKFYSFSISWTRILPFALPGSPVNSNGLEHYDNLTNYAITKGVQPVVALLHMDTPLQFFGDYYVEGIRQRPYYGYFNMGYQNETFEEAFVNYGKIIMSRIADRVPIWVTVNKPQTGCVSGPSIDHIIKAHARLYNFYHDELHGTGKITMKMAWTPGVPEDPKNETHLVAVQHYNDLLAETLKLLVLGQDYHDAFKNAIQDYVALSAGDLAPLRTA</sequence>
<gene>
    <name evidence="2" type="ORF">MPH_11590</name>
</gene>
<dbReference type="OrthoDB" id="65569at2759"/>
<evidence type="ECO:0000256" key="1">
    <source>
        <dbReference type="RuleBase" id="RU003690"/>
    </source>
</evidence>
<proteinExistence type="inferred from homology"/>
<dbReference type="Proteomes" id="UP000007129">
    <property type="component" value="Unassembled WGS sequence"/>
</dbReference>
<keyword evidence="2" id="KW-0378">Hydrolase</keyword>
<evidence type="ECO:0000313" key="2">
    <source>
        <dbReference type="EMBL" id="EKG11325.1"/>
    </source>
</evidence>
<dbReference type="InterPro" id="IPR017853">
    <property type="entry name" value="GH"/>
</dbReference>
<dbReference type="PANTHER" id="PTHR10353">
    <property type="entry name" value="GLYCOSYL HYDROLASE"/>
    <property type="match status" value="1"/>
</dbReference>
<dbReference type="PANTHER" id="PTHR10353:SF53">
    <property type="entry name" value="BETA-1,4-GLUCOSIDASE (EUROFUNG)"/>
    <property type="match status" value="1"/>
</dbReference>
<dbReference type="AlphaFoldDB" id="K2S3K3"/>
<dbReference type="GO" id="GO:0005975">
    <property type="term" value="P:carbohydrate metabolic process"/>
    <property type="evidence" value="ECO:0007669"/>
    <property type="project" value="InterPro"/>
</dbReference>
<dbReference type="InterPro" id="IPR001360">
    <property type="entry name" value="Glyco_hydro_1"/>
</dbReference>
<dbReference type="SUPFAM" id="SSF51445">
    <property type="entry name" value="(Trans)glycosidases"/>
    <property type="match status" value="1"/>
</dbReference>
<dbReference type="STRING" id="1126212.K2S3K3"/>
<accession>K2S3K3</accession>
<dbReference type="Pfam" id="PF00232">
    <property type="entry name" value="Glyco_hydro_1"/>
    <property type="match status" value="1"/>
</dbReference>
<comment type="caution">
    <text evidence="2">The sequence shown here is derived from an EMBL/GenBank/DDBJ whole genome shotgun (WGS) entry which is preliminary data.</text>
</comment>
<evidence type="ECO:0000313" key="3">
    <source>
        <dbReference type="Proteomes" id="UP000007129"/>
    </source>
</evidence>
<dbReference type="InParanoid" id="K2S3K3"/>
<dbReference type="eggNOG" id="KOG0626">
    <property type="taxonomic scope" value="Eukaryota"/>
</dbReference>
<protein>
    <submittedName>
        <fullName evidence="2">Glycoside hydrolase family 1</fullName>
    </submittedName>
</protein>
<organism evidence="2 3">
    <name type="scientific">Macrophomina phaseolina (strain MS6)</name>
    <name type="common">Charcoal rot fungus</name>
    <dbReference type="NCBI Taxonomy" id="1126212"/>
    <lineage>
        <taxon>Eukaryota</taxon>
        <taxon>Fungi</taxon>
        <taxon>Dikarya</taxon>
        <taxon>Ascomycota</taxon>
        <taxon>Pezizomycotina</taxon>
        <taxon>Dothideomycetes</taxon>
        <taxon>Dothideomycetes incertae sedis</taxon>
        <taxon>Botryosphaeriales</taxon>
        <taxon>Botryosphaeriaceae</taxon>
        <taxon>Macrophomina</taxon>
    </lineage>
</organism>
<dbReference type="HOGENOM" id="CLU_1272526_0_0_1"/>
<dbReference type="GO" id="GO:0008422">
    <property type="term" value="F:beta-glucosidase activity"/>
    <property type="evidence" value="ECO:0007669"/>
    <property type="project" value="TreeGrafter"/>
</dbReference>
<dbReference type="EMBL" id="AHHD01000494">
    <property type="protein sequence ID" value="EKG11325.1"/>
    <property type="molecule type" value="Genomic_DNA"/>
</dbReference>
<reference evidence="2 3" key="1">
    <citation type="journal article" date="2012" name="BMC Genomics">
        <title>Tools to kill: Genome of one of the most destructive plant pathogenic fungi Macrophomina phaseolina.</title>
        <authorList>
            <person name="Islam M.S."/>
            <person name="Haque M.S."/>
            <person name="Islam M.M."/>
            <person name="Emdad E.M."/>
            <person name="Halim A."/>
            <person name="Hossen Q.M.M."/>
            <person name="Hossain M.Z."/>
            <person name="Ahmed B."/>
            <person name="Rahim S."/>
            <person name="Rahman M.S."/>
            <person name="Alam M.M."/>
            <person name="Hou S."/>
            <person name="Wan X."/>
            <person name="Saito J.A."/>
            <person name="Alam M."/>
        </authorList>
    </citation>
    <scope>NUCLEOTIDE SEQUENCE [LARGE SCALE GENOMIC DNA]</scope>
    <source>
        <strain evidence="2 3">MS6</strain>
    </source>
</reference>
<name>K2S3K3_MACPH</name>
<dbReference type="Gene3D" id="3.20.20.80">
    <property type="entry name" value="Glycosidases"/>
    <property type="match status" value="1"/>
</dbReference>
<comment type="similarity">
    <text evidence="1">Belongs to the glycosyl hydrolase 1 family.</text>
</comment>